<protein>
    <submittedName>
        <fullName evidence="2">Uncharacterized protein</fullName>
    </submittedName>
</protein>
<organism evidence="2 3">
    <name type="scientific">Vibrio navarrensis</name>
    <dbReference type="NCBI Taxonomy" id="29495"/>
    <lineage>
        <taxon>Bacteria</taxon>
        <taxon>Pseudomonadati</taxon>
        <taxon>Pseudomonadota</taxon>
        <taxon>Gammaproteobacteria</taxon>
        <taxon>Vibrionales</taxon>
        <taxon>Vibrionaceae</taxon>
        <taxon>Vibrio</taxon>
    </lineage>
</organism>
<reference evidence="2" key="1">
    <citation type="submission" date="2023-10" db="EMBL/GenBank/DDBJ databases">
        <authorList>
            <consortium name="PulseNet: The National Subtyping Network for Foodborne Disease Surveillance"/>
        </authorList>
    </citation>
    <scope>NUCLEOTIDE SEQUENCE</scope>
    <source>
        <strain evidence="2">PNUSAV004886</strain>
    </source>
</reference>
<evidence type="ECO:0000313" key="2">
    <source>
        <dbReference type="EMBL" id="ELN6934521.1"/>
    </source>
</evidence>
<comment type="caution">
    <text evidence="2">The sequence shown here is derived from an EMBL/GenBank/DDBJ whole genome shotgun (WGS) entry which is preliminary data.</text>
</comment>
<dbReference type="Proteomes" id="UP001253463">
    <property type="component" value="Unassembled WGS sequence"/>
</dbReference>
<gene>
    <name evidence="2" type="ORF">RZY48_004019</name>
</gene>
<sequence length="139" mass="15610">MKLIVSTVAMLMVSTGVANASEPVKVNLYAESDGFCVLRADKDIFQDSVKRQDGLYEVKKGRIGVLQRYDNQEESSLTCQYFIEPEALKKQLSFCALGSTSINSCSVSVNQKTYWFDGRDYSKHAKYRSITCSFSCQVD</sequence>
<evidence type="ECO:0000313" key="3">
    <source>
        <dbReference type="Proteomes" id="UP001253463"/>
    </source>
</evidence>
<evidence type="ECO:0000256" key="1">
    <source>
        <dbReference type="SAM" id="SignalP"/>
    </source>
</evidence>
<accession>A0AAI9GB68</accession>
<proteinExistence type="predicted"/>
<keyword evidence="1" id="KW-0732">Signal</keyword>
<feature type="chain" id="PRO_5042494048" evidence="1">
    <location>
        <begin position="21"/>
        <end position="139"/>
    </location>
</feature>
<dbReference type="EMBL" id="ABNSCA010000026">
    <property type="protein sequence ID" value="ELN6934521.1"/>
    <property type="molecule type" value="Genomic_DNA"/>
</dbReference>
<name>A0AAI9GB68_9VIBR</name>
<dbReference type="AlphaFoldDB" id="A0AAI9GB68"/>
<feature type="signal peptide" evidence="1">
    <location>
        <begin position="1"/>
        <end position="20"/>
    </location>
</feature>